<feature type="signal peptide" evidence="1">
    <location>
        <begin position="1"/>
        <end position="21"/>
    </location>
</feature>
<evidence type="ECO:0000313" key="3">
    <source>
        <dbReference type="Proteomes" id="UP000247099"/>
    </source>
</evidence>
<dbReference type="EMBL" id="QHJQ01000006">
    <property type="protein sequence ID" value="PXA03850.1"/>
    <property type="molecule type" value="Genomic_DNA"/>
</dbReference>
<sequence>MLRLPFAILSLCIGLLGTATGAPNKKPETGGLDTEPGLGLRIYWIGDHFDEPGEPVAIDPSASANVDLTVPSVEVEADTVFQNDQQIMERDKEKIRSQYIAEWSGWIRIPMEGAYSFALNTTAPTRFMIGGERVGSDTKIIPRGWHTFELIQIVKNKADKPIRLAWKTPRRPRQPAAVPTGNLLAPKYYFRPTQSGQKALSGKKTRPGLGKKLDAVHPGYRATNIRPGNLEMPVGGLGMLSDGRLAVARFDAQTLKGPHPTKKPNGELWLISNPGSDDPSEITGEKIADELFEPSGLKVLDDAIYVSQRNELSCYSYDPMIDQWQKTVVAKGWTTNDFHQISAGLPWTPGPTPGHPGYLYMSRGSGLGLWQNPPNHGAVWKIDLSQAVGENIEVLAGGLRTPNGLGLNAEGECFVIDNQGNWTPANEINHVQKGRFFGFYQPNRPPKAHPSPFQPKEHGSKAGVTEAAIKLPQDEIANSPTQLLLFPDGHQFEGQFAVGDMRYGGINRAYLEKVNGVYQGCIMRFTQGLAAGPNRILFGPDGSLYVGGIGGRHARTWYWKDPKKNNQPIYQGLERLTPTGETAFEIHHMSATPDGFVIHFTEAVPKETLENPAAYALEQWTYRATRHYGGPKIDQEELSVTRAIASEDGRSVRLTVPGRKQGYVIHLRTDPIASSGRAIWSGDVWYTLNEIPE</sequence>
<dbReference type="AlphaFoldDB" id="A0A317ZEY5"/>
<name>A0A317ZEY5_9BACT</name>
<proteinExistence type="predicted"/>
<gene>
    <name evidence="2" type="ORF">DDZ13_09410</name>
</gene>
<dbReference type="Gene3D" id="2.120.10.30">
    <property type="entry name" value="TolB, C-terminal domain"/>
    <property type="match status" value="1"/>
</dbReference>
<dbReference type="PANTHER" id="PTHR33546">
    <property type="entry name" value="LARGE, MULTIFUNCTIONAL SECRETED PROTEIN-RELATED"/>
    <property type="match status" value="1"/>
</dbReference>
<comment type="caution">
    <text evidence="2">The sequence shown here is derived from an EMBL/GenBank/DDBJ whole genome shotgun (WGS) entry which is preliminary data.</text>
</comment>
<dbReference type="SUPFAM" id="SSF101898">
    <property type="entry name" value="NHL repeat"/>
    <property type="match status" value="1"/>
</dbReference>
<evidence type="ECO:0000256" key="1">
    <source>
        <dbReference type="SAM" id="SignalP"/>
    </source>
</evidence>
<dbReference type="InterPro" id="IPR011042">
    <property type="entry name" value="6-blade_b-propeller_TolB-like"/>
</dbReference>
<protein>
    <recommendedName>
        <fullName evidence="4">PA14 domain-containing protein</fullName>
    </recommendedName>
</protein>
<keyword evidence="3" id="KW-1185">Reference proteome</keyword>
<evidence type="ECO:0000313" key="2">
    <source>
        <dbReference type="EMBL" id="PXA03850.1"/>
    </source>
</evidence>
<dbReference type="InParanoid" id="A0A317ZEY5"/>
<accession>A0A317ZEY5</accession>
<organism evidence="2 3">
    <name type="scientific">Coraliomargarita sinensis</name>
    <dbReference type="NCBI Taxonomy" id="2174842"/>
    <lineage>
        <taxon>Bacteria</taxon>
        <taxon>Pseudomonadati</taxon>
        <taxon>Verrucomicrobiota</taxon>
        <taxon>Opitutia</taxon>
        <taxon>Puniceicoccales</taxon>
        <taxon>Coraliomargaritaceae</taxon>
        <taxon>Coraliomargarita</taxon>
    </lineage>
</organism>
<reference evidence="2 3" key="1">
    <citation type="submission" date="2018-05" db="EMBL/GenBank/DDBJ databases">
        <title>Coraliomargarita sinensis sp. nov., isolated from a marine solar saltern.</title>
        <authorList>
            <person name="Zhou L.Y."/>
        </authorList>
    </citation>
    <scope>NUCLEOTIDE SEQUENCE [LARGE SCALE GENOMIC DNA]</scope>
    <source>
        <strain evidence="2 3">WN38</strain>
    </source>
</reference>
<dbReference type="PANTHER" id="PTHR33546:SF1">
    <property type="entry name" value="LARGE, MULTIFUNCTIONAL SECRETED PROTEIN"/>
    <property type="match status" value="1"/>
</dbReference>
<evidence type="ECO:0008006" key="4">
    <source>
        <dbReference type="Google" id="ProtNLM"/>
    </source>
</evidence>
<keyword evidence="1" id="KW-0732">Signal</keyword>
<feature type="chain" id="PRO_5016449872" description="PA14 domain-containing protein" evidence="1">
    <location>
        <begin position="22"/>
        <end position="693"/>
    </location>
</feature>
<dbReference type="Proteomes" id="UP000247099">
    <property type="component" value="Unassembled WGS sequence"/>
</dbReference>